<keyword evidence="3" id="KW-1185">Reference proteome</keyword>
<gene>
    <name evidence="2" type="ORF">BJ508DRAFT_360407</name>
</gene>
<dbReference type="AlphaFoldDB" id="A0A3N4ID21"/>
<feature type="compositionally biased region" description="Basic and acidic residues" evidence="1">
    <location>
        <begin position="21"/>
        <end position="32"/>
    </location>
</feature>
<feature type="region of interest" description="Disordered" evidence="1">
    <location>
        <begin position="134"/>
        <end position="158"/>
    </location>
</feature>
<name>A0A3N4ID21_ASCIM</name>
<dbReference type="EMBL" id="ML119664">
    <property type="protein sequence ID" value="RPA83416.1"/>
    <property type="molecule type" value="Genomic_DNA"/>
</dbReference>
<feature type="compositionally biased region" description="Low complexity" evidence="1">
    <location>
        <begin position="60"/>
        <end position="75"/>
    </location>
</feature>
<reference evidence="2 3" key="1">
    <citation type="journal article" date="2018" name="Nat. Ecol. Evol.">
        <title>Pezizomycetes genomes reveal the molecular basis of ectomycorrhizal truffle lifestyle.</title>
        <authorList>
            <person name="Murat C."/>
            <person name="Payen T."/>
            <person name="Noel B."/>
            <person name="Kuo A."/>
            <person name="Morin E."/>
            <person name="Chen J."/>
            <person name="Kohler A."/>
            <person name="Krizsan K."/>
            <person name="Balestrini R."/>
            <person name="Da Silva C."/>
            <person name="Montanini B."/>
            <person name="Hainaut M."/>
            <person name="Levati E."/>
            <person name="Barry K.W."/>
            <person name="Belfiori B."/>
            <person name="Cichocki N."/>
            <person name="Clum A."/>
            <person name="Dockter R.B."/>
            <person name="Fauchery L."/>
            <person name="Guy J."/>
            <person name="Iotti M."/>
            <person name="Le Tacon F."/>
            <person name="Lindquist E.A."/>
            <person name="Lipzen A."/>
            <person name="Malagnac F."/>
            <person name="Mello A."/>
            <person name="Molinier V."/>
            <person name="Miyauchi S."/>
            <person name="Poulain J."/>
            <person name="Riccioni C."/>
            <person name="Rubini A."/>
            <person name="Sitrit Y."/>
            <person name="Splivallo R."/>
            <person name="Traeger S."/>
            <person name="Wang M."/>
            <person name="Zifcakova L."/>
            <person name="Wipf D."/>
            <person name="Zambonelli A."/>
            <person name="Paolocci F."/>
            <person name="Nowrousian M."/>
            <person name="Ottonello S."/>
            <person name="Baldrian P."/>
            <person name="Spatafora J.W."/>
            <person name="Henrissat B."/>
            <person name="Nagy L.G."/>
            <person name="Aury J.M."/>
            <person name="Wincker P."/>
            <person name="Grigoriev I.V."/>
            <person name="Bonfante P."/>
            <person name="Martin F.M."/>
        </authorList>
    </citation>
    <scope>NUCLEOTIDE SEQUENCE [LARGE SCALE GENOMIC DNA]</scope>
    <source>
        <strain evidence="2 3">RN42</strain>
    </source>
</reference>
<accession>A0A3N4ID21</accession>
<evidence type="ECO:0000256" key="1">
    <source>
        <dbReference type="SAM" id="MobiDB-lite"/>
    </source>
</evidence>
<evidence type="ECO:0000313" key="3">
    <source>
        <dbReference type="Proteomes" id="UP000275078"/>
    </source>
</evidence>
<evidence type="ECO:0000313" key="2">
    <source>
        <dbReference type="EMBL" id="RPA83416.1"/>
    </source>
</evidence>
<feature type="compositionally biased region" description="Basic and acidic residues" evidence="1">
    <location>
        <begin position="41"/>
        <end position="51"/>
    </location>
</feature>
<organism evidence="2 3">
    <name type="scientific">Ascobolus immersus RN42</name>
    <dbReference type="NCBI Taxonomy" id="1160509"/>
    <lineage>
        <taxon>Eukaryota</taxon>
        <taxon>Fungi</taxon>
        <taxon>Dikarya</taxon>
        <taxon>Ascomycota</taxon>
        <taxon>Pezizomycotina</taxon>
        <taxon>Pezizomycetes</taxon>
        <taxon>Pezizales</taxon>
        <taxon>Ascobolaceae</taxon>
        <taxon>Ascobolus</taxon>
    </lineage>
</organism>
<dbReference type="Proteomes" id="UP000275078">
    <property type="component" value="Unassembled WGS sequence"/>
</dbReference>
<feature type="compositionally biased region" description="Acidic residues" evidence="1">
    <location>
        <begin position="11"/>
        <end position="20"/>
    </location>
</feature>
<protein>
    <submittedName>
        <fullName evidence="2">Uncharacterized protein</fullName>
    </submittedName>
</protein>
<proteinExistence type="predicted"/>
<feature type="region of interest" description="Disordered" evidence="1">
    <location>
        <begin position="1"/>
        <end position="90"/>
    </location>
</feature>
<sequence length="158" mass="17248">MRRPVSSDGLAVDEESDEDGEKGANQRDKDEVDSPNVAVRETLEEAPKEEESGLSIGFDSTPPSSLSILLSSNNKKTNKEPVANKAISPATHKTSLTAPATFLLTLRNFQNLTTTATNATASKANDTPRYASTLMMKESRPKHHRKIPLYQPSRQSPL</sequence>